<feature type="domain" description="EAL" evidence="2">
    <location>
        <begin position="302"/>
        <end position="437"/>
    </location>
</feature>
<evidence type="ECO:0000313" key="4">
    <source>
        <dbReference type="EMBL" id="GCE94611.1"/>
    </source>
</evidence>
<evidence type="ECO:0000259" key="2">
    <source>
        <dbReference type="PROSITE" id="PS50883"/>
    </source>
</evidence>
<evidence type="ECO:0000259" key="3">
    <source>
        <dbReference type="PROSITE" id="PS50887"/>
    </source>
</evidence>
<dbReference type="NCBIfam" id="TIGR00254">
    <property type="entry name" value="GGDEF"/>
    <property type="match status" value="1"/>
</dbReference>
<keyword evidence="5" id="KW-1185">Reference proteome</keyword>
<feature type="domain" description="GGDEF" evidence="3">
    <location>
        <begin position="159"/>
        <end position="293"/>
    </location>
</feature>
<dbReference type="PROSITE" id="PS50883">
    <property type="entry name" value="EAL"/>
    <property type="match status" value="1"/>
</dbReference>
<feature type="transmembrane region" description="Helical" evidence="1">
    <location>
        <begin position="36"/>
        <end position="58"/>
    </location>
</feature>
<dbReference type="PROSITE" id="PS50887">
    <property type="entry name" value="GGDEF"/>
    <property type="match status" value="1"/>
</dbReference>
<evidence type="ECO:0000313" key="5">
    <source>
        <dbReference type="Proteomes" id="UP000326169"/>
    </source>
</evidence>
<dbReference type="SMART" id="SM00052">
    <property type="entry name" value="EAL"/>
    <property type="match status" value="1"/>
</dbReference>
<comment type="caution">
    <text evidence="4">The sequence shown here is derived from an EMBL/GenBank/DDBJ whole genome shotgun (WGS) entry which is preliminary data.</text>
</comment>
<keyword evidence="1" id="KW-0472">Membrane</keyword>
<dbReference type="Pfam" id="PF00990">
    <property type="entry name" value="GGDEF"/>
    <property type="match status" value="1"/>
</dbReference>
<proteinExistence type="predicted"/>
<accession>A0A5M3T9N1</accession>
<name>A0A5M3T9N1_LIMPL</name>
<keyword evidence="1" id="KW-0812">Transmembrane</keyword>
<dbReference type="InterPro" id="IPR029787">
    <property type="entry name" value="Nucleotide_cyclase"/>
</dbReference>
<reference evidence="4 5" key="1">
    <citation type="journal article" date="2019" name="J Genomics">
        <title>The Draft Genome of a Hydrogen-producing Cyanobacterium, Arthrospira platensis NIES-46.</title>
        <authorList>
            <person name="Suzuki S."/>
            <person name="Yamaguchi H."/>
            <person name="Kawachi M."/>
        </authorList>
    </citation>
    <scope>NUCLEOTIDE SEQUENCE [LARGE SCALE GENOMIC DNA]</scope>
    <source>
        <strain evidence="4 5">NIES-46</strain>
    </source>
</reference>
<gene>
    <name evidence="4" type="ORF">NIES46_26700</name>
</gene>
<dbReference type="Gene3D" id="3.20.20.450">
    <property type="entry name" value="EAL domain"/>
    <property type="match status" value="1"/>
</dbReference>
<evidence type="ECO:0008006" key="6">
    <source>
        <dbReference type="Google" id="ProtNLM"/>
    </source>
</evidence>
<feature type="transmembrane region" description="Helical" evidence="1">
    <location>
        <begin position="64"/>
        <end position="83"/>
    </location>
</feature>
<dbReference type="SMART" id="SM00267">
    <property type="entry name" value="GGDEF"/>
    <property type="match status" value="1"/>
</dbReference>
<dbReference type="CDD" id="cd01949">
    <property type="entry name" value="GGDEF"/>
    <property type="match status" value="1"/>
</dbReference>
<dbReference type="Pfam" id="PF00563">
    <property type="entry name" value="EAL"/>
    <property type="match status" value="1"/>
</dbReference>
<organism evidence="4 5">
    <name type="scientific">Limnospira platensis NIES-46</name>
    <dbReference type="NCBI Taxonomy" id="1236695"/>
    <lineage>
        <taxon>Bacteria</taxon>
        <taxon>Bacillati</taxon>
        <taxon>Cyanobacteriota</taxon>
        <taxon>Cyanophyceae</taxon>
        <taxon>Oscillatoriophycideae</taxon>
        <taxon>Oscillatoriales</taxon>
        <taxon>Sirenicapillariaceae</taxon>
        <taxon>Limnospira</taxon>
    </lineage>
</organism>
<dbReference type="SUPFAM" id="SSF141868">
    <property type="entry name" value="EAL domain-like"/>
    <property type="match status" value="1"/>
</dbReference>
<keyword evidence="1" id="KW-1133">Transmembrane helix</keyword>
<dbReference type="InterPro" id="IPR001633">
    <property type="entry name" value="EAL_dom"/>
</dbReference>
<dbReference type="InterPro" id="IPR050706">
    <property type="entry name" value="Cyclic-di-GMP_PDE-like"/>
</dbReference>
<dbReference type="EMBL" id="BIMW01000102">
    <property type="protein sequence ID" value="GCE94611.1"/>
    <property type="molecule type" value="Genomic_DNA"/>
</dbReference>
<dbReference type="Gene3D" id="3.30.70.270">
    <property type="match status" value="1"/>
</dbReference>
<protein>
    <recommendedName>
        <fullName evidence="6">Diguanylate cyclase/phosphodiesterase</fullName>
    </recommendedName>
</protein>
<dbReference type="PANTHER" id="PTHR33121:SF70">
    <property type="entry name" value="SIGNALING PROTEIN YKOW"/>
    <property type="match status" value="1"/>
</dbReference>
<dbReference type="SUPFAM" id="SSF55073">
    <property type="entry name" value="Nucleotide cyclase"/>
    <property type="match status" value="1"/>
</dbReference>
<dbReference type="CDD" id="cd01948">
    <property type="entry name" value="EAL"/>
    <property type="match status" value="1"/>
</dbReference>
<evidence type="ECO:0000256" key="1">
    <source>
        <dbReference type="SAM" id="Phobius"/>
    </source>
</evidence>
<dbReference type="InterPro" id="IPR035919">
    <property type="entry name" value="EAL_sf"/>
</dbReference>
<dbReference type="PANTHER" id="PTHR33121">
    <property type="entry name" value="CYCLIC DI-GMP PHOSPHODIESTERASE PDEF"/>
    <property type="match status" value="1"/>
</dbReference>
<dbReference type="Proteomes" id="UP000326169">
    <property type="component" value="Unassembled WGS sequence"/>
</dbReference>
<sequence>MVSRAAFTNSTLMFTFSMALTMNIHKLTQDLPRRIVLSYAVIGAVWILISDQAIEIFIGNYSQFTYLATLKGLIFLVITGWLLSKVLKNYERSLLEMSHKNASTRTIQYLIILNKINEYITLQKQLKNAMQYDSLTKLPLRSILLEKLEYLFKASDIHHQFAVIHLDVVHFKSIKYTLGYEFSEQLLIAITNRLTTYLPDAVMIARVGMADEFIILLEQMGDLASAHKILNYISNLFIQPFHLEEHEIFKQVKMGLAFSYDCGGNPEQLLQAAELAVHQCRRSPNTGYTIFNPEFKAYASRQLELDNQMRRDFNDRKFQLYYQPIFSADTLEIVGFESLIRWYHNSQLISNLEFIPLAEETGFIIPLGMWVFGQACWQFQQWRSQFPQVESMFVNINVSVVQLMQPNLLSQIDHILAVTEIPPPTNSTRNYRNRLNE</sequence>
<dbReference type="InterPro" id="IPR000160">
    <property type="entry name" value="GGDEF_dom"/>
</dbReference>
<dbReference type="InterPro" id="IPR043128">
    <property type="entry name" value="Rev_trsase/Diguanyl_cyclase"/>
</dbReference>